<name>A0AAE0ZEB0_9GAST</name>
<evidence type="ECO:0000313" key="2">
    <source>
        <dbReference type="Proteomes" id="UP001283361"/>
    </source>
</evidence>
<keyword evidence="2" id="KW-1185">Reference proteome</keyword>
<dbReference type="EMBL" id="JAWDGP010004098">
    <property type="protein sequence ID" value="KAK3767858.1"/>
    <property type="molecule type" value="Genomic_DNA"/>
</dbReference>
<evidence type="ECO:0000313" key="1">
    <source>
        <dbReference type="EMBL" id="KAK3767858.1"/>
    </source>
</evidence>
<organism evidence="1 2">
    <name type="scientific">Elysia crispata</name>
    <name type="common">lettuce slug</name>
    <dbReference type="NCBI Taxonomy" id="231223"/>
    <lineage>
        <taxon>Eukaryota</taxon>
        <taxon>Metazoa</taxon>
        <taxon>Spiralia</taxon>
        <taxon>Lophotrochozoa</taxon>
        <taxon>Mollusca</taxon>
        <taxon>Gastropoda</taxon>
        <taxon>Heterobranchia</taxon>
        <taxon>Euthyneura</taxon>
        <taxon>Panpulmonata</taxon>
        <taxon>Sacoglossa</taxon>
        <taxon>Placobranchoidea</taxon>
        <taxon>Plakobranchidae</taxon>
        <taxon>Elysia</taxon>
    </lineage>
</organism>
<gene>
    <name evidence="1" type="ORF">RRG08_059190</name>
</gene>
<accession>A0AAE0ZEB0</accession>
<comment type="caution">
    <text evidence="1">The sequence shown here is derived from an EMBL/GenBank/DDBJ whole genome shotgun (WGS) entry which is preliminary data.</text>
</comment>
<dbReference type="AlphaFoldDB" id="A0AAE0ZEB0"/>
<protein>
    <submittedName>
        <fullName evidence="1">Uncharacterized protein</fullName>
    </submittedName>
</protein>
<reference evidence="1" key="1">
    <citation type="journal article" date="2023" name="G3 (Bethesda)">
        <title>A reference genome for the long-term kleptoplast-retaining sea slug Elysia crispata morphotype clarki.</title>
        <authorList>
            <person name="Eastman K.E."/>
            <person name="Pendleton A.L."/>
            <person name="Shaikh M.A."/>
            <person name="Suttiyut T."/>
            <person name="Ogas R."/>
            <person name="Tomko P."/>
            <person name="Gavelis G."/>
            <person name="Widhalm J.R."/>
            <person name="Wisecaver J.H."/>
        </authorList>
    </citation>
    <scope>NUCLEOTIDE SEQUENCE</scope>
    <source>
        <strain evidence="1">ECLA1</strain>
    </source>
</reference>
<dbReference type="Proteomes" id="UP001283361">
    <property type="component" value="Unassembled WGS sequence"/>
</dbReference>
<sequence>MVDVSSGAAIEQNSSEYNAKNFKRSSNTPYERRFSEADDAVLLFHPRVVYSPAISWLAMAGEQGWETRGLACSGRKE</sequence>
<proteinExistence type="predicted"/>